<dbReference type="GO" id="GO:0005737">
    <property type="term" value="C:cytoplasm"/>
    <property type="evidence" value="ECO:0007669"/>
    <property type="project" value="UniProtKB-SubCell"/>
</dbReference>
<evidence type="ECO:0000256" key="4">
    <source>
        <dbReference type="ARBA" id="ARBA00022691"/>
    </source>
</evidence>
<protein>
    <recommendedName>
        <fullName evidence="5">Trans-aconitate 2-methyltransferase</fullName>
        <ecNumber evidence="5">2.1.1.144</ecNumber>
    </recommendedName>
</protein>
<keyword evidence="3 5" id="KW-0808">Transferase</keyword>
<dbReference type="CDD" id="cd02440">
    <property type="entry name" value="AdoMet_MTases"/>
    <property type="match status" value="1"/>
</dbReference>
<sequence length="257" mass="28791">MAWSAVQYLKFEDERSRPARDLLSALPDIAPRTAYDLGCGPGNSTALVKQRFPDATLTGIDLDENMLDEARRRMPETRFMQADLSGWRPAEQADLIFSNATFQWLPNHLNILAELAEALPHGGTLAVQMPDNLSEPTHLLMEETALHGPWRENFLQNSARRTPLPGPEAYYQRLVKAGCKVDLFHIVYHHPLAGAAAIVEWVKGTGLRPYLDRVPTDLQADFLGDYQSRIAAAYPAMADGQVLLRFPRLFIIATRLT</sequence>
<evidence type="ECO:0000256" key="1">
    <source>
        <dbReference type="ARBA" id="ARBA00022490"/>
    </source>
</evidence>
<dbReference type="EMBL" id="VHLG01000005">
    <property type="protein sequence ID" value="TPW30578.1"/>
    <property type="molecule type" value="Genomic_DNA"/>
</dbReference>
<dbReference type="InterPro" id="IPR029063">
    <property type="entry name" value="SAM-dependent_MTases_sf"/>
</dbReference>
<comment type="catalytic activity">
    <reaction evidence="5">
        <text>trans-aconitate + S-adenosyl-L-methionine = (E)-3-(methoxycarbonyl)pent-2-enedioate + S-adenosyl-L-homocysteine</text>
        <dbReference type="Rhea" id="RHEA:14969"/>
        <dbReference type="ChEBI" id="CHEBI:15708"/>
        <dbReference type="ChEBI" id="CHEBI:57470"/>
        <dbReference type="ChEBI" id="CHEBI:57856"/>
        <dbReference type="ChEBI" id="CHEBI:59789"/>
        <dbReference type="EC" id="2.1.1.144"/>
    </reaction>
</comment>
<organism evidence="7 8">
    <name type="scientific">Martelella alba</name>
    <dbReference type="NCBI Taxonomy" id="2590451"/>
    <lineage>
        <taxon>Bacteria</taxon>
        <taxon>Pseudomonadati</taxon>
        <taxon>Pseudomonadota</taxon>
        <taxon>Alphaproteobacteria</taxon>
        <taxon>Hyphomicrobiales</taxon>
        <taxon>Aurantimonadaceae</taxon>
        <taxon>Martelella</taxon>
    </lineage>
</organism>
<dbReference type="InterPro" id="IPR023149">
    <property type="entry name" value="Trans_acon_MeTrfase_C"/>
</dbReference>
<keyword evidence="4 5" id="KW-0949">S-adenosyl-L-methionine</keyword>
<reference evidence="7 8" key="1">
    <citation type="submission" date="2019-06" db="EMBL/GenBank/DDBJ databases">
        <authorList>
            <person name="Li M."/>
        </authorList>
    </citation>
    <scope>NUCLEOTIDE SEQUENCE [LARGE SCALE GENOMIC DNA]</scope>
    <source>
        <strain evidence="7 8">BGMRC2036</strain>
    </source>
</reference>
<dbReference type="InterPro" id="IPR041698">
    <property type="entry name" value="Methyltransf_25"/>
</dbReference>
<dbReference type="Proteomes" id="UP000318801">
    <property type="component" value="Unassembled WGS sequence"/>
</dbReference>
<feature type="domain" description="Methyltransferase" evidence="6">
    <location>
        <begin position="36"/>
        <end position="123"/>
    </location>
</feature>
<gene>
    <name evidence="5" type="primary">tam</name>
    <name evidence="7" type="ORF">FJU08_11460</name>
</gene>
<dbReference type="PANTHER" id="PTHR43861">
    <property type="entry name" value="TRANS-ACONITATE 2-METHYLTRANSFERASE-RELATED"/>
    <property type="match status" value="1"/>
</dbReference>
<comment type="function">
    <text evidence="5">Catalyzes the S-adenosylmethionine monomethyl esterification of trans-aconitate.</text>
</comment>
<evidence type="ECO:0000313" key="7">
    <source>
        <dbReference type="EMBL" id="TPW30578.1"/>
    </source>
</evidence>
<name>A0A506UAN2_9HYPH</name>
<dbReference type="GO" id="GO:0032259">
    <property type="term" value="P:methylation"/>
    <property type="evidence" value="ECO:0007669"/>
    <property type="project" value="UniProtKB-KW"/>
</dbReference>
<dbReference type="NCBIfam" id="NF002463">
    <property type="entry name" value="PRK01683.1"/>
    <property type="match status" value="1"/>
</dbReference>
<dbReference type="GO" id="GO:0030798">
    <property type="term" value="F:trans-aconitate 2-methyltransferase activity"/>
    <property type="evidence" value="ECO:0007669"/>
    <property type="project" value="UniProtKB-UniRule"/>
</dbReference>
<dbReference type="EC" id="2.1.1.144" evidence="5"/>
<evidence type="ECO:0000256" key="3">
    <source>
        <dbReference type="ARBA" id="ARBA00022679"/>
    </source>
</evidence>
<comment type="caution">
    <text evidence="7">The sequence shown here is derived from an EMBL/GenBank/DDBJ whole genome shotgun (WGS) entry which is preliminary data.</text>
</comment>
<evidence type="ECO:0000313" key="8">
    <source>
        <dbReference type="Proteomes" id="UP000318801"/>
    </source>
</evidence>
<evidence type="ECO:0000256" key="5">
    <source>
        <dbReference type="HAMAP-Rule" id="MF_00560"/>
    </source>
</evidence>
<dbReference type="Gene3D" id="1.10.150.290">
    <property type="entry name" value="S-adenosyl-L-methionine-dependent methyltransferases"/>
    <property type="match status" value="1"/>
</dbReference>
<evidence type="ECO:0000256" key="2">
    <source>
        <dbReference type="ARBA" id="ARBA00022603"/>
    </source>
</evidence>
<dbReference type="OrthoDB" id="9795085at2"/>
<dbReference type="SUPFAM" id="SSF53335">
    <property type="entry name" value="S-adenosyl-L-methionine-dependent methyltransferases"/>
    <property type="match status" value="1"/>
</dbReference>
<accession>A0A506UAN2</accession>
<dbReference type="Pfam" id="PF13649">
    <property type="entry name" value="Methyltransf_25"/>
    <property type="match status" value="1"/>
</dbReference>
<keyword evidence="1 5" id="KW-0963">Cytoplasm</keyword>
<comment type="similarity">
    <text evidence="5">Belongs to the methyltransferase superfamily. Tam family.</text>
</comment>
<keyword evidence="8" id="KW-1185">Reference proteome</keyword>
<dbReference type="HAMAP" id="MF_00560">
    <property type="entry name" value="Tran_acon_Me_trans"/>
    <property type="match status" value="1"/>
</dbReference>
<keyword evidence="2 5" id="KW-0489">Methyltransferase</keyword>
<dbReference type="Gene3D" id="3.40.50.150">
    <property type="entry name" value="Vaccinia Virus protein VP39"/>
    <property type="match status" value="1"/>
</dbReference>
<proteinExistence type="inferred from homology"/>
<dbReference type="AlphaFoldDB" id="A0A506UAN2"/>
<dbReference type="InterPro" id="IPR023506">
    <property type="entry name" value="Trans-aconitate_MeTrfase"/>
</dbReference>
<dbReference type="PANTHER" id="PTHR43861:SF1">
    <property type="entry name" value="TRANS-ACONITATE 2-METHYLTRANSFERASE"/>
    <property type="match status" value="1"/>
</dbReference>
<dbReference type="RefSeq" id="WP_141149149.1">
    <property type="nucleotide sequence ID" value="NZ_VHLG01000005.1"/>
</dbReference>
<comment type="subcellular location">
    <subcellularLocation>
        <location evidence="5">Cytoplasm</location>
    </subcellularLocation>
</comment>
<evidence type="ECO:0000259" key="6">
    <source>
        <dbReference type="Pfam" id="PF13649"/>
    </source>
</evidence>